<feature type="modified residue" description="4-aspartylphosphate" evidence="3">
    <location>
        <position position="72"/>
    </location>
</feature>
<dbReference type="Gene3D" id="3.40.50.2300">
    <property type="match status" value="1"/>
</dbReference>
<accession>A0A518HXR9</accession>
<dbReference type="Pfam" id="PF00072">
    <property type="entry name" value="Response_reg"/>
    <property type="match status" value="1"/>
</dbReference>
<feature type="domain" description="Response regulatory" evidence="4">
    <location>
        <begin position="22"/>
        <end position="137"/>
    </location>
</feature>
<proteinExistence type="predicted"/>
<keyword evidence="1 3" id="KW-0597">Phosphoprotein</keyword>
<evidence type="ECO:0000313" key="5">
    <source>
        <dbReference type="EMBL" id="QDV45660.1"/>
    </source>
</evidence>
<keyword evidence="2" id="KW-0902">Two-component regulatory system</keyword>
<dbReference type="AlphaFoldDB" id="A0A518HXR9"/>
<dbReference type="InterPro" id="IPR011006">
    <property type="entry name" value="CheY-like_superfamily"/>
</dbReference>
<dbReference type="CDD" id="cd16936">
    <property type="entry name" value="HATPase_RsbW-like"/>
    <property type="match status" value="1"/>
</dbReference>
<keyword evidence="6" id="KW-1185">Reference proteome</keyword>
<evidence type="ECO:0000256" key="2">
    <source>
        <dbReference type="ARBA" id="ARBA00023012"/>
    </source>
</evidence>
<gene>
    <name evidence="5" type="primary">degU_1</name>
    <name evidence="5" type="ORF">Enr13x_55390</name>
</gene>
<dbReference type="InterPro" id="IPR003594">
    <property type="entry name" value="HATPase_dom"/>
</dbReference>
<protein>
    <submittedName>
        <fullName evidence="5">Transcriptional regulatory protein DegU</fullName>
    </submittedName>
</protein>
<dbReference type="GO" id="GO:0000160">
    <property type="term" value="P:phosphorelay signal transduction system"/>
    <property type="evidence" value="ECO:0007669"/>
    <property type="project" value="UniProtKB-KW"/>
</dbReference>
<name>A0A518HXR9_9BACT</name>
<dbReference type="PANTHER" id="PTHR44591:SF14">
    <property type="entry name" value="PROTEIN PILG"/>
    <property type="match status" value="1"/>
</dbReference>
<dbReference type="InterPro" id="IPR001789">
    <property type="entry name" value="Sig_transdc_resp-reg_receiver"/>
</dbReference>
<evidence type="ECO:0000256" key="3">
    <source>
        <dbReference type="PROSITE-ProRule" id="PRU00169"/>
    </source>
</evidence>
<dbReference type="Pfam" id="PF13581">
    <property type="entry name" value="HATPase_c_2"/>
    <property type="match status" value="1"/>
</dbReference>
<dbReference type="KEGG" id="snep:Enr13x_55390"/>
<evidence type="ECO:0000259" key="4">
    <source>
        <dbReference type="PROSITE" id="PS50110"/>
    </source>
</evidence>
<dbReference type="Gene3D" id="3.30.565.10">
    <property type="entry name" value="Histidine kinase-like ATPase, C-terminal domain"/>
    <property type="match status" value="1"/>
</dbReference>
<reference evidence="5 6" key="1">
    <citation type="submission" date="2019-03" db="EMBL/GenBank/DDBJ databases">
        <title>Deep-cultivation of Planctomycetes and their phenomic and genomic characterization uncovers novel biology.</title>
        <authorList>
            <person name="Wiegand S."/>
            <person name="Jogler M."/>
            <person name="Boedeker C."/>
            <person name="Pinto D."/>
            <person name="Vollmers J."/>
            <person name="Rivas-Marin E."/>
            <person name="Kohn T."/>
            <person name="Peeters S.H."/>
            <person name="Heuer A."/>
            <person name="Rast P."/>
            <person name="Oberbeckmann S."/>
            <person name="Bunk B."/>
            <person name="Jeske O."/>
            <person name="Meyerdierks A."/>
            <person name="Storesund J.E."/>
            <person name="Kallscheuer N."/>
            <person name="Luecker S."/>
            <person name="Lage O.M."/>
            <person name="Pohl T."/>
            <person name="Merkel B.J."/>
            <person name="Hornburger P."/>
            <person name="Mueller R.-W."/>
            <person name="Bruemmer F."/>
            <person name="Labrenz M."/>
            <person name="Spormann A.M."/>
            <person name="Op den Camp H."/>
            <person name="Overmann J."/>
            <person name="Amann R."/>
            <person name="Jetten M.S.M."/>
            <person name="Mascher T."/>
            <person name="Medema M.H."/>
            <person name="Devos D.P."/>
            <person name="Kaster A.-K."/>
            <person name="Ovreas L."/>
            <person name="Rohde M."/>
            <person name="Galperin M.Y."/>
            <person name="Jogler C."/>
        </authorList>
    </citation>
    <scope>NUCLEOTIDE SEQUENCE [LARGE SCALE GENOMIC DNA]</scope>
    <source>
        <strain evidence="5 6">Enr13</strain>
    </source>
</reference>
<sequence>MLASVLLTLLLHAKTRVVLMPIILVVDDSDVDRLLMKGLLSTDVDWLVSQAKNGVEAVDMVTYALPDVVVTDLNMPEMDGLQLVSHMAESFPEVPVILVTGEDDSEIALKALRHGAASFVPKQQLAESLLETVEQVLAVRDADHYDERVVQLTTNTRYRFVLDNDPTLISPIIDRIQQGMIAMQLCSATQRMHIGIALEEALLNAMLHGNLEVPPNKLTEIRNLLHEGKTSAIVEERRNQQPYAGRKIHVAADFNRSRAQLVVGDSGSGFDVENVWPQSAEDRINEESGRGLLLIRTFMDEVLFNETGSELRMTLKDLRPNAQPAADA</sequence>
<organism evidence="5 6">
    <name type="scientific">Stieleria neptunia</name>
    <dbReference type="NCBI Taxonomy" id="2527979"/>
    <lineage>
        <taxon>Bacteria</taxon>
        <taxon>Pseudomonadati</taxon>
        <taxon>Planctomycetota</taxon>
        <taxon>Planctomycetia</taxon>
        <taxon>Pirellulales</taxon>
        <taxon>Pirellulaceae</taxon>
        <taxon>Stieleria</taxon>
    </lineage>
</organism>
<dbReference type="CDD" id="cd00156">
    <property type="entry name" value="REC"/>
    <property type="match status" value="1"/>
</dbReference>
<dbReference type="Proteomes" id="UP000319004">
    <property type="component" value="Chromosome"/>
</dbReference>
<dbReference type="SMART" id="SM00448">
    <property type="entry name" value="REC"/>
    <property type="match status" value="1"/>
</dbReference>
<dbReference type="OrthoDB" id="9770645at2"/>
<dbReference type="PANTHER" id="PTHR44591">
    <property type="entry name" value="STRESS RESPONSE REGULATOR PROTEIN 1"/>
    <property type="match status" value="1"/>
</dbReference>
<dbReference type="EMBL" id="CP037423">
    <property type="protein sequence ID" value="QDV45660.1"/>
    <property type="molecule type" value="Genomic_DNA"/>
</dbReference>
<evidence type="ECO:0000256" key="1">
    <source>
        <dbReference type="ARBA" id="ARBA00022553"/>
    </source>
</evidence>
<dbReference type="PROSITE" id="PS50110">
    <property type="entry name" value="RESPONSE_REGULATORY"/>
    <property type="match status" value="1"/>
</dbReference>
<dbReference type="SUPFAM" id="SSF52172">
    <property type="entry name" value="CheY-like"/>
    <property type="match status" value="1"/>
</dbReference>
<dbReference type="InterPro" id="IPR036890">
    <property type="entry name" value="HATPase_C_sf"/>
</dbReference>
<evidence type="ECO:0000313" key="6">
    <source>
        <dbReference type="Proteomes" id="UP000319004"/>
    </source>
</evidence>
<dbReference type="InterPro" id="IPR050595">
    <property type="entry name" value="Bact_response_regulator"/>
</dbReference>